<protein>
    <recommendedName>
        <fullName evidence="7 8">Peptidyl-tRNA hydrolase</fullName>
        <shortName evidence="8">Pth</shortName>
        <ecNumber evidence="1 8">3.1.1.29</ecNumber>
    </recommendedName>
</protein>
<feature type="binding site" evidence="8">
    <location>
        <position position="71"/>
    </location>
    <ligand>
        <name>tRNA</name>
        <dbReference type="ChEBI" id="CHEBI:17843"/>
    </ligand>
</feature>
<feature type="binding site" evidence="8">
    <location>
        <position position="15"/>
    </location>
    <ligand>
        <name>tRNA</name>
        <dbReference type="ChEBI" id="CHEBI:17843"/>
    </ligand>
</feature>
<evidence type="ECO:0000313" key="12">
    <source>
        <dbReference type="Proteomes" id="UP000235598"/>
    </source>
</evidence>
<comment type="subunit">
    <text evidence="8">Monomer.</text>
</comment>
<dbReference type="EMBL" id="PNHK01000001">
    <property type="protein sequence ID" value="PMD05867.1"/>
    <property type="molecule type" value="Genomic_DNA"/>
</dbReference>
<dbReference type="HAMAP" id="MF_00083">
    <property type="entry name" value="Pept_tRNA_hydro_bact"/>
    <property type="match status" value="1"/>
</dbReference>
<keyword evidence="2 8" id="KW-0820">tRNA-binding</keyword>
<dbReference type="NCBIfam" id="TIGR00447">
    <property type="entry name" value="pth"/>
    <property type="match status" value="1"/>
</dbReference>
<dbReference type="InterPro" id="IPR018171">
    <property type="entry name" value="Pept_tRNA_hydro_CS"/>
</dbReference>
<feature type="site" description="Stabilizes the basic form of H active site to accept a proton" evidence="8">
    <location>
        <position position="96"/>
    </location>
</feature>
<dbReference type="Gene3D" id="3.40.50.1470">
    <property type="entry name" value="Peptidyl-tRNA hydrolase"/>
    <property type="match status" value="1"/>
</dbReference>
<dbReference type="FunFam" id="3.40.50.1470:FF:000001">
    <property type="entry name" value="Peptidyl-tRNA hydrolase"/>
    <property type="match status" value="1"/>
</dbReference>
<gene>
    <name evidence="8" type="primary">pth</name>
    <name evidence="11" type="ORF">CJ199_00165</name>
</gene>
<evidence type="ECO:0000256" key="5">
    <source>
        <dbReference type="ARBA" id="ARBA00038063"/>
    </source>
</evidence>
<dbReference type="EC" id="3.1.1.29" evidence="1 8"/>
<evidence type="ECO:0000256" key="4">
    <source>
        <dbReference type="ARBA" id="ARBA00022884"/>
    </source>
</evidence>
<dbReference type="GO" id="GO:0005737">
    <property type="term" value="C:cytoplasm"/>
    <property type="evidence" value="ECO:0007669"/>
    <property type="project" value="UniProtKB-SubCell"/>
</dbReference>
<comment type="subcellular location">
    <subcellularLocation>
        <location evidence="8">Cytoplasm</location>
    </subcellularLocation>
</comment>
<feature type="binding site" evidence="8">
    <location>
        <position position="117"/>
    </location>
    <ligand>
        <name>tRNA</name>
        <dbReference type="ChEBI" id="CHEBI:17843"/>
    </ligand>
</feature>
<keyword evidence="8" id="KW-0963">Cytoplasm</keyword>
<comment type="function">
    <text evidence="8">Hydrolyzes ribosome-free peptidyl-tRNAs (with 1 or more amino acids incorporated), which drop off the ribosome during protein synthesis, or as a result of ribosome stalling.</text>
</comment>
<dbReference type="PROSITE" id="PS01195">
    <property type="entry name" value="PEPT_TRNA_HYDROL_1"/>
    <property type="match status" value="1"/>
</dbReference>
<evidence type="ECO:0000256" key="2">
    <source>
        <dbReference type="ARBA" id="ARBA00022555"/>
    </source>
</evidence>
<dbReference type="PANTHER" id="PTHR17224:SF1">
    <property type="entry name" value="PEPTIDYL-TRNA HYDROLASE"/>
    <property type="match status" value="1"/>
</dbReference>
<evidence type="ECO:0000256" key="8">
    <source>
        <dbReference type="HAMAP-Rule" id="MF_00083"/>
    </source>
</evidence>
<comment type="function">
    <text evidence="8">Catalyzes the release of premature peptidyl moieties from peptidyl-tRNA molecules trapped in stalled 50S ribosomal subunits, and thus maintains levels of free tRNAs and 50S ribosomes.</text>
</comment>
<evidence type="ECO:0000256" key="9">
    <source>
        <dbReference type="RuleBase" id="RU000673"/>
    </source>
</evidence>
<name>A0A2N6VP41_9MICO</name>
<feature type="active site" description="Proton acceptor" evidence="8">
    <location>
        <position position="20"/>
    </location>
</feature>
<dbReference type="GO" id="GO:0006515">
    <property type="term" value="P:protein quality control for misfolded or incompletely synthesized proteins"/>
    <property type="evidence" value="ECO:0007669"/>
    <property type="project" value="UniProtKB-UniRule"/>
</dbReference>
<dbReference type="PROSITE" id="PS01196">
    <property type="entry name" value="PEPT_TRNA_HYDROL_2"/>
    <property type="match status" value="1"/>
</dbReference>
<organism evidence="11 12">
    <name type="scientific">Brevibacterium paucivorans</name>
    <dbReference type="NCBI Taxonomy" id="170994"/>
    <lineage>
        <taxon>Bacteria</taxon>
        <taxon>Bacillati</taxon>
        <taxon>Actinomycetota</taxon>
        <taxon>Actinomycetes</taxon>
        <taxon>Micrococcales</taxon>
        <taxon>Brevibacteriaceae</taxon>
        <taxon>Brevibacterium</taxon>
    </lineage>
</organism>
<dbReference type="Pfam" id="PF01195">
    <property type="entry name" value="Pept_tRNA_hydro"/>
    <property type="match status" value="1"/>
</dbReference>
<dbReference type="SUPFAM" id="SSF53178">
    <property type="entry name" value="Peptidyl-tRNA hydrolase-like"/>
    <property type="match status" value="1"/>
</dbReference>
<dbReference type="GO" id="GO:0072344">
    <property type="term" value="P:rescue of stalled ribosome"/>
    <property type="evidence" value="ECO:0007669"/>
    <property type="project" value="UniProtKB-UniRule"/>
</dbReference>
<feature type="binding site" evidence="8">
    <location>
        <position position="69"/>
    </location>
    <ligand>
        <name>tRNA</name>
        <dbReference type="ChEBI" id="CHEBI:17843"/>
    </ligand>
</feature>
<dbReference type="GO" id="GO:0004045">
    <property type="term" value="F:peptidyl-tRNA hydrolase activity"/>
    <property type="evidence" value="ECO:0007669"/>
    <property type="project" value="UniProtKB-UniRule"/>
</dbReference>
<dbReference type="OrthoDB" id="9800507at2"/>
<keyword evidence="3 8" id="KW-0378">Hydrolase</keyword>
<evidence type="ECO:0000256" key="7">
    <source>
        <dbReference type="ARBA" id="ARBA00050038"/>
    </source>
</evidence>
<evidence type="ECO:0000256" key="1">
    <source>
        <dbReference type="ARBA" id="ARBA00013260"/>
    </source>
</evidence>
<dbReference type="CDD" id="cd00462">
    <property type="entry name" value="PTH"/>
    <property type="match status" value="1"/>
</dbReference>
<comment type="similarity">
    <text evidence="5 8 10">Belongs to the PTH family.</text>
</comment>
<dbReference type="GO" id="GO:0000049">
    <property type="term" value="F:tRNA binding"/>
    <property type="evidence" value="ECO:0007669"/>
    <property type="project" value="UniProtKB-UniRule"/>
</dbReference>
<evidence type="ECO:0000256" key="10">
    <source>
        <dbReference type="RuleBase" id="RU004320"/>
    </source>
</evidence>
<dbReference type="InterPro" id="IPR001328">
    <property type="entry name" value="Pept_tRNA_hydro"/>
</dbReference>
<proteinExistence type="inferred from homology"/>
<dbReference type="PANTHER" id="PTHR17224">
    <property type="entry name" value="PEPTIDYL-TRNA HYDROLASE"/>
    <property type="match status" value="1"/>
</dbReference>
<accession>A0A2N6VP41</accession>
<dbReference type="RefSeq" id="WP_102237526.1">
    <property type="nucleotide sequence ID" value="NZ_PNHK01000001.1"/>
</dbReference>
<feature type="site" description="Discriminates between blocked and unblocked aminoacyl-tRNA" evidence="8">
    <location>
        <position position="10"/>
    </location>
</feature>
<keyword evidence="4 8" id="KW-0694">RNA-binding</keyword>
<reference evidence="11 12" key="1">
    <citation type="submission" date="2017-09" db="EMBL/GenBank/DDBJ databases">
        <title>Bacterial strain isolated from the female urinary microbiota.</title>
        <authorList>
            <person name="Thomas-White K."/>
            <person name="Kumar N."/>
            <person name="Forster S."/>
            <person name="Putonti C."/>
            <person name="Lawley T."/>
            <person name="Wolfe A.J."/>
        </authorList>
    </citation>
    <scope>NUCLEOTIDE SEQUENCE [LARGE SCALE GENOMIC DNA]</scope>
    <source>
        <strain evidence="11 12">UMB1301</strain>
    </source>
</reference>
<comment type="catalytic activity">
    <reaction evidence="6 8 9">
        <text>an N-acyl-L-alpha-aminoacyl-tRNA + H2O = an N-acyl-L-amino acid + a tRNA + H(+)</text>
        <dbReference type="Rhea" id="RHEA:54448"/>
        <dbReference type="Rhea" id="RHEA-COMP:10123"/>
        <dbReference type="Rhea" id="RHEA-COMP:13883"/>
        <dbReference type="ChEBI" id="CHEBI:15377"/>
        <dbReference type="ChEBI" id="CHEBI:15378"/>
        <dbReference type="ChEBI" id="CHEBI:59874"/>
        <dbReference type="ChEBI" id="CHEBI:78442"/>
        <dbReference type="ChEBI" id="CHEBI:138191"/>
        <dbReference type="EC" id="3.1.1.29"/>
    </reaction>
</comment>
<sequence>MRYLIIGLGNPGPRYAGTRHNIGHMVLDELVRRCGATLGSTKTRAVAASVADLGGVVGTKAVLMKSATYMNESGLPVRQLADFYSIDPDHVIAIHDDVDLPFDSIKLKLGGGEGGHNGLRSMSKHLGTRDYLRVRAGVGRPPGRMDTADFVLQNFSSTERKNLPIFVSDCADAVEDLVLKGLTEAQQRYHSRQS</sequence>
<comment type="caution">
    <text evidence="11">The sequence shown here is derived from an EMBL/GenBank/DDBJ whole genome shotgun (WGS) entry which is preliminary data.</text>
</comment>
<dbReference type="Proteomes" id="UP000235598">
    <property type="component" value="Unassembled WGS sequence"/>
</dbReference>
<dbReference type="AlphaFoldDB" id="A0A2N6VP41"/>
<evidence type="ECO:0000313" key="11">
    <source>
        <dbReference type="EMBL" id="PMD05867.1"/>
    </source>
</evidence>
<evidence type="ECO:0000256" key="6">
    <source>
        <dbReference type="ARBA" id="ARBA00048707"/>
    </source>
</evidence>
<dbReference type="InterPro" id="IPR036416">
    <property type="entry name" value="Pept_tRNA_hydro_sf"/>
</dbReference>
<evidence type="ECO:0000256" key="3">
    <source>
        <dbReference type="ARBA" id="ARBA00022801"/>
    </source>
</evidence>